<dbReference type="EMBL" id="JAMKFE010000014">
    <property type="protein sequence ID" value="MCM5681779.1"/>
    <property type="molecule type" value="Genomic_DNA"/>
</dbReference>
<dbReference type="PANTHER" id="PTHR36699">
    <property type="entry name" value="LD-TRANSPEPTIDASE"/>
    <property type="match status" value="1"/>
</dbReference>
<evidence type="ECO:0000256" key="5">
    <source>
        <dbReference type="ARBA" id="ARBA00022984"/>
    </source>
</evidence>
<reference evidence="9" key="1">
    <citation type="submission" date="2022-05" db="EMBL/GenBank/DDBJ databases">
        <title>Schlegelella sp. nov., isolated from mangrove soil.</title>
        <authorList>
            <person name="Liu Y."/>
            <person name="Ge X."/>
            <person name="Liu W."/>
        </authorList>
    </citation>
    <scope>NUCLEOTIDE SEQUENCE</scope>
    <source>
        <strain evidence="9">S2-27</strain>
    </source>
</reference>
<evidence type="ECO:0000313" key="9">
    <source>
        <dbReference type="EMBL" id="MCM5681779.1"/>
    </source>
</evidence>
<keyword evidence="3" id="KW-0808">Transferase</keyword>
<proteinExistence type="inferred from homology"/>
<organism evidence="9 10">
    <name type="scientific">Caldimonas mangrovi</name>
    <dbReference type="NCBI Taxonomy" id="2944811"/>
    <lineage>
        <taxon>Bacteria</taxon>
        <taxon>Pseudomonadati</taxon>
        <taxon>Pseudomonadota</taxon>
        <taxon>Betaproteobacteria</taxon>
        <taxon>Burkholderiales</taxon>
        <taxon>Sphaerotilaceae</taxon>
        <taxon>Caldimonas</taxon>
    </lineage>
</organism>
<keyword evidence="6 7" id="KW-0961">Cell wall biogenesis/degradation</keyword>
<dbReference type="PANTHER" id="PTHR36699:SF1">
    <property type="entry name" value="L,D-TRANSPEPTIDASE YAFK-RELATED"/>
    <property type="match status" value="1"/>
</dbReference>
<dbReference type="InterPro" id="IPR005490">
    <property type="entry name" value="LD_TPept_cat_dom"/>
</dbReference>
<comment type="pathway">
    <text evidence="1 7">Cell wall biogenesis; peptidoglycan biosynthesis.</text>
</comment>
<sequence length="253" mass="28369">MRLLTWLTITAGLCGMVAAALLFHEPSRSYASHLADRARGGYTVEQRVQRHQHDVAMRLKPAFAAVGLAYPPYEVAYLAFKDTRRLEVYARGARGEPWRFVKAYPVLAASGKPGPKLKEGDLQVPEGVYRAEYLNPNSRFHLSIRLNYPNEFDRRMARNDGRTRLGGDIMIHGSSVSIGCLAMGDEAAEDLFILSARVSKERTRIVVSPVDFRIPGHAAPSGGPEWAHSLYDTLRTELARYPRGPERYAHVRH</sequence>
<gene>
    <name evidence="9" type="ORF">M8A51_19805</name>
</gene>
<evidence type="ECO:0000313" key="10">
    <source>
        <dbReference type="Proteomes" id="UP001165541"/>
    </source>
</evidence>
<accession>A0ABT0YTQ5</accession>
<keyword evidence="10" id="KW-1185">Reference proteome</keyword>
<keyword evidence="4 7" id="KW-0133">Cell shape</keyword>
<evidence type="ECO:0000256" key="3">
    <source>
        <dbReference type="ARBA" id="ARBA00022679"/>
    </source>
</evidence>
<evidence type="ECO:0000256" key="4">
    <source>
        <dbReference type="ARBA" id="ARBA00022960"/>
    </source>
</evidence>
<dbReference type="Proteomes" id="UP001165541">
    <property type="component" value="Unassembled WGS sequence"/>
</dbReference>
<dbReference type="SUPFAM" id="SSF141523">
    <property type="entry name" value="L,D-transpeptidase catalytic domain-like"/>
    <property type="match status" value="1"/>
</dbReference>
<dbReference type="InterPro" id="IPR038063">
    <property type="entry name" value="Transpep_catalytic_dom"/>
</dbReference>
<feature type="active site" description="Nucleophile" evidence="7">
    <location>
        <position position="180"/>
    </location>
</feature>
<dbReference type="RefSeq" id="WP_251780262.1">
    <property type="nucleotide sequence ID" value="NZ_JAMKFE010000014.1"/>
</dbReference>
<evidence type="ECO:0000256" key="7">
    <source>
        <dbReference type="PROSITE-ProRule" id="PRU01373"/>
    </source>
</evidence>
<evidence type="ECO:0000256" key="6">
    <source>
        <dbReference type="ARBA" id="ARBA00023316"/>
    </source>
</evidence>
<comment type="similarity">
    <text evidence="2">Belongs to the YkuD family.</text>
</comment>
<dbReference type="PROSITE" id="PS52029">
    <property type="entry name" value="LD_TPASE"/>
    <property type="match status" value="1"/>
</dbReference>
<evidence type="ECO:0000256" key="1">
    <source>
        <dbReference type="ARBA" id="ARBA00004752"/>
    </source>
</evidence>
<dbReference type="Pfam" id="PF03734">
    <property type="entry name" value="YkuD"/>
    <property type="match status" value="1"/>
</dbReference>
<feature type="domain" description="L,D-TPase catalytic" evidence="8">
    <location>
        <begin position="75"/>
        <end position="208"/>
    </location>
</feature>
<comment type="caution">
    <text evidence="9">The sequence shown here is derived from an EMBL/GenBank/DDBJ whole genome shotgun (WGS) entry which is preliminary data.</text>
</comment>
<feature type="active site" description="Proton donor/acceptor" evidence="7">
    <location>
        <position position="172"/>
    </location>
</feature>
<evidence type="ECO:0000259" key="8">
    <source>
        <dbReference type="PROSITE" id="PS52029"/>
    </source>
</evidence>
<keyword evidence="5 7" id="KW-0573">Peptidoglycan synthesis</keyword>
<name>A0ABT0YTQ5_9BURK</name>
<protein>
    <submittedName>
        <fullName evidence="9">L,D-transpeptidase family protein</fullName>
    </submittedName>
</protein>
<evidence type="ECO:0000256" key="2">
    <source>
        <dbReference type="ARBA" id="ARBA00005992"/>
    </source>
</evidence>
<dbReference type="CDD" id="cd16913">
    <property type="entry name" value="YkuD_like"/>
    <property type="match status" value="1"/>
</dbReference>